<dbReference type="AlphaFoldDB" id="A0A061I969"/>
<evidence type="ECO:0000313" key="4">
    <source>
        <dbReference type="Proteomes" id="UP000030759"/>
    </source>
</evidence>
<dbReference type="PANTHER" id="PTHR12455">
    <property type="entry name" value="NUCLEOLAR COMPLEX PROTEIN 4"/>
    <property type="match status" value="1"/>
</dbReference>
<evidence type="ECO:0000259" key="2">
    <source>
        <dbReference type="Pfam" id="PF03914"/>
    </source>
</evidence>
<reference evidence="4" key="1">
    <citation type="journal article" date="2013" name="Nat. Biotechnol.">
        <title>Chinese hamster genome sequenced from sorted chromosomes.</title>
        <authorList>
            <person name="Brinkrolf K."/>
            <person name="Rupp O."/>
            <person name="Laux H."/>
            <person name="Kollin F."/>
            <person name="Ernst W."/>
            <person name="Linke B."/>
            <person name="Kofler R."/>
            <person name="Romand S."/>
            <person name="Hesse F."/>
            <person name="Budach W.E."/>
            <person name="Galosy S."/>
            <person name="Muller D."/>
            <person name="Noll T."/>
            <person name="Wienberg J."/>
            <person name="Jostock T."/>
            <person name="Leonard M."/>
            <person name="Grillari J."/>
            <person name="Tauch A."/>
            <person name="Goesmann A."/>
            <person name="Helk B."/>
            <person name="Mott J.E."/>
            <person name="Puhler A."/>
            <person name="Borth N."/>
        </authorList>
    </citation>
    <scope>NUCLEOTIDE SEQUENCE [LARGE SCALE GENOMIC DNA]</scope>
    <source>
        <strain evidence="4">17A/GY</strain>
    </source>
</reference>
<gene>
    <name evidence="3" type="ORF">H671_4g11412</name>
</gene>
<dbReference type="EMBL" id="KE673695">
    <property type="protein sequence ID" value="ERE76989.1"/>
    <property type="molecule type" value="Genomic_DNA"/>
</dbReference>
<dbReference type="PANTHER" id="PTHR12455:SF0">
    <property type="entry name" value="NUCLEOLAR COMPLEX PROTEIN 4 HOMOLOG"/>
    <property type="match status" value="1"/>
</dbReference>
<protein>
    <submittedName>
        <fullName evidence="3">Putative nucleolar complex protein 4 like protein</fullName>
    </submittedName>
</protein>
<organism evidence="3 4">
    <name type="scientific">Cricetulus griseus</name>
    <name type="common">Chinese hamster</name>
    <name type="synonym">Cricetulus barabensis griseus</name>
    <dbReference type="NCBI Taxonomy" id="10029"/>
    <lineage>
        <taxon>Eukaryota</taxon>
        <taxon>Metazoa</taxon>
        <taxon>Chordata</taxon>
        <taxon>Craniata</taxon>
        <taxon>Vertebrata</taxon>
        <taxon>Euteleostomi</taxon>
        <taxon>Mammalia</taxon>
        <taxon>Eutheria</taxon>
        <taxon>Euarchontoglires</taxon>
        <taxon>Glires</taxon>
        <taxon>Rodentia</taxon>
        <taxon>Myomorpha</taxon>
        <taxon>Muroidea</taxon>
        <taxon>Cricetidae</taxon>
        <taxon>Cricetinae</taxon>
        <taxon>Cricetulus</taxon>
    </lineage>
</organism>
<sequence>MEKDPARSHALESCLWELQALQQHYHPEVSRAASVINQVLSDPEVSIAPLLELTAYEELALKTLMKFVQLEGAKPLEKPQWESHYLFPRTLFRAVVGGLLTPEEDHSLLISQFCEYLEYDDIRYHTMQVATSTVARTTSQQPEVSLTFWNNAFVLLSAVNLPLQECNLTNFYRIQITVLGQYNLK</sequence>
<dbReference type="Pfam" id="PF03914">
    <property type="entry name" value="CBF"/>
    <property type="match status" value="1"/>
</dbReference>
<dbReference type="GO" id="GO:0032040">
    <property type="term" value="C:small-subunit processome"/>
    <property type="evidence" value="ECO:0007669"/>
    <property type="project" value="TreeGrafter"/>
</dbReference>
<name>A0A061I969_CRIGR</name>
<dbReference type="Proteomes" id="UP000030759">
    <property type="component" value="Unassembled WGS sequence"/>
</dbReference>
<comment type="similarity">
    <text evidence="1">Belongs to the CBF/MAK21 family.</text>
</comment>
<proteinExistence type="inferred from homology"/>
<dbReference type="InterPro" id="IPR027193">
    <property type="entry name" value="Noc4"/>
</dbReference>
<dbReference type="GO" id="GO:0030692">
    <property type="term" value="C:Noc4p-Nop14p complex"/>
    <property type="evidence" value="ECO:0007669"/>
    <property type="project" value="TreeGrafter"/>
</dbReference>
<evidence type="ECO:0000313" key="3">
    <source>
        <dbReference type="EMBL" id="ERE76989.1"/>
    </source>
</evidence>
<feature type="domain" description="CCAAT-binding factor" evidence="2">
    <location>
        <begin position="3"/>
        <end position="33"/>
    </location>
</feature>
<evidence type="ECO:0000256" key="1">
    <source>
        <dbReference type="ARBA" id="ARBA00007797"/>
    </source>
</evidence>
<dbReference type="GO" id="GO:0042254">
    <property type="term" value="P:ribosome biogenesis"/>
    <property type="evidence" value="ECO:0007669"/>
    <property type="project" value="InterPro"/>
</dbReference>
<dbReference type="InterPro" id="IPR005612">
    <property type="entry name" value="CCAAT-binding_factor"/>
</dbReference>
<accession>A0A061I969</accession>